<reference evidence="2 3" key="1">
    <citation type="journal article" date="2009" name="Proc. Natl. Acad. Sci. U.S.A.">
        <title>Biogeography of the Sulfolobus islandicus pan-genome.</title>
        <authorList>
            <person name="Reno M.L."/>
            <person name="Held N.L."/>
            <person name="Fields C.J."/>
            <person name="Burke P.V."/>
            <person name="Whitaker R.J."/>
        </authorList>
    </citation>
    <scope>NUCLEOTIDE SEQUENCE [LARGE SCALE GENOMIC DNA]</scope>
    <source>
        <strain evidence="3">Y.G.57.14 / Yellowstone #1</strain>
    </source>
</reference>
<evidence type="ECO:0000313" key="3">
    <source>
        <dbReference type="Proteomes" id="UP000002308"/>
    </source>
</evidence>
<feature type="transmembrane region" description="Helical" evidence="1">
    <location>
        <begin position="200"/>
        <end position="223"/>
    </location>
</feature>
<dbReference type="EMBL" id="CP001403">
    <property type="protein sequence ID" value="ACP44902.1"/>
    <property type="molecule type" value="Genomic_DNA"/>
</dbReference>
<name>C3NBB7_SACI7</name>
<proteinExistence type="predicted"/>
<dbReference type="Proteomes" id="UP000002308">
    <property type="component" value="Chromosome"/>
</dbReference>
<evidence type="ECO:0000313" key="2">
    <source>
        <dbReference type="EMBL" id="ACP44902.1"/>
    </source>
</evidence>
<feature type="transmembrane region" description="Helical" evidence="1">
    <location>
        <begin position="6"/>
        <end position="28"/>
    </location>
</feature>
<dbReference type="HOGENOM" id="CLU_1029039_0_0_2"/>
<dbReference type="GeneID" id="7807386"/>
<keyword evidence="1" id="KW-1133">Transmembrane helix</keyword>
<protein>
    <submittedName>
        <fullName evidence="2">Uncharacterized protein</fullName>
    </submittedName>
</protein>
<keyword evidence="1" id="KW-0812">Transmembrane</keyword>
<dbReference type="RefSeq" id="WP_012715731.1">
    <property type="nucleotide sequence ID" value="NC_012622.1"/>
</dbReference>
<evidence type="ECO:0000256" key="1">
    <source>
        <dbReference type="SAM" id="Phobius"/>
    </source>
</evidence>
<feature type="transmembrane region" description="Helical" evidence="1">
    <location>
        <begin position="170"/>
        <end position="194"/>
    </location>
</feature>
<gene>
    <name evidence="2" type="ordered locus">YG5714_0605</name>
</gene>
<sequence length="270" mass="31733">MVSITTVLLPTITSLIIFIITTLFTLFYREILYSILNKISELSKIPNTYLTLYNIDLQRNELANLLFTLRGIRDSYLAHINEYELSSKHIIIIPSDIKNYALEMDNKCRKHIILKVLESAIKKIFNPFQEEIRSRSVLLQKINYLIALLEIDKSFINFPSYTSEKYKQTFIVNSMAFSILSAALISLGIIIVQLFINNLIYFLILYLLIYLYTSFMITMYYYARSYNVDIEESSINKLYRLLKLLYCIFPLISFLLAFVILLVFYIVFLL</sequence>
<feature type="transmembrane region" description="Helical" evidence="1">
    <location>
        <begin position="244"/>
        <end position="268"/>
    </location>
</feature>
<dbReference type="KEGG" id="siy:YG5714_0605"/>
<organism evidence="2 3">
    <name type="scientific">Saccharolobus islandicus (strain Y.G.57.14 / Yellowstone #1)</name>
    <name type="common">Sulfolobus islandicus</name>
    <dbReference type="NCBI Taxonomy" id="439386"/>
    <lineage>
        <taxon>Archaea</taxon>
        <taxon>Thermoproteota</taxon>
        <taxon>Thermoprotei</taxon>
        <taxon>Sulfolobales</taxon>
        <taxon>Sulfolobaceae</taxon>
        <taxon>Saccharolobus</taxon>
    </lineage>
</organism>
<keyword evidence="1" id="KW-0472">Membrane</keyword>
<dbReference type="AlphaFoldDB" id="C3NBB7"/>
<accession>C3NBB7</accession>